<gene>
    <name evidence="2" type="ORF">BHQ18_11530</name>
</gene>
<dbReference type="STRING" id="1776.BHQ18_11530"/>
<name>A0A1E3RJM9_MYCFV</name>
<dbReference type="Proteomes" id="UP000094053">
    <property type="component" value="Unassembled WGS sequence"/>
</dbReference>
<proteinExistence type="predicted"/>
<dbReference type="Pfam" id="PF18879">
    <property type="entry name" value="EspA_EspE"/>
    <property type="match status" value="1"/>
</dbReference>
<feature type="domain" description="ESX-1 secretion-associated protein EspA/EspE-like" evidence="1">
    <location>
        <begin position="18"/>
        <end position="99"/>
    </location>
</feature>
<dbReference type="EMBL" id="MIHA01000007">
    <property type="protein sequence ID" value="ODQ90073.1"/>
    <property type="molecule type" value="Genomic_DNA"/>
</dbReference>
<dbReference type="AlphaFoldDB" id="A0A1E3RJM9"/>
<dbReference type="RefSeq" id="WP_069413743.1">
    <property type="nucleotide sequence ID" value="NZ_JACKUL010000022.1"/>
</dbReference>
<evidence type="ECO:0000313" key="2">
    <source>
        <dbReference type="EMBL" id="ODQ90073.1"/>
    </source>
</evidence>
<reference evidence="3" key="1">
    <citation type="submission" date="2016-09" db="EMBL/GenBank/DDBJ databases">
        <authorList>
            <person name="Greninger A.L."/>
            <person name="Jerome K.R."/>
            <person name="Mcnair B."/>
            <person name="Wallis C."/>
            <person name="Fang F."/>
        </authorList>
    </citation>
    <scope>NUCLEOTIDE SEQUENCE [LARGE SCALE GENOMIC DNA]</scope>
    <source>
        <strain evidence="3">M6</strain>
    </source>
</reference>
<evidence type="ECO:0000313" key="3">
    <source>
        <dbReference type="Proteomes" id="UP000094053"/>
    </source>
</evidence>
<protein>
    <recommendedName>
        <fullName evidence="1">ESX-1 secretion-associated protein EspA/EspE-like domain-containing protein</fullName>
    </recommendedName>
</protein>
<keyword evidence="3" id="KW-1185">Reference proteome</keyword>
<evidence type="ECO:0000259" key="1">
    <source>
        <dbReference type="Pfam" id="PF18879"/>
    </source>
</evidence>
<organism evidence="2 3">
    <name type="scientific">Mycolicibacterium flavescens</name>
    <name type="common">Mycobacterium flavescens</name>
    <dbReference type="NCBI Taxonomy" id="1776"/>
    <lineage>
        <taxon>Bacteria</taxon>
        <taxon>Bacillati</taxon>
        <taxon>Actinomycetota</taxon>
        <taxon>Actinomycetes</taxon>
        <taxon>Mycobacteriales</taxon>
        <taxon>Mycobacteriaceae</taxon>
        <taxon>Mycolicibacterium</taxon>
    </lineage>
</organism>
<sequence length="318" mass="34329">MGVLEAFLTTWSQARVTFGEGVPRGGAGIDDSARLESLRSDVESAAPAAEWSGIGAQRYAQRNARQASALGVMADLDKRLAGEVDRAAAVVTAGRTQLEAVRQWVVDAAATVPRTLAGERMLWPLVSRGAVEVAEIVGRSNRDLAAIAQRMRGIGSEYDELGEPEDKSDVQLVDHHTDEKRPIPDSTLDLADIVYKDPAELGDFGMMELVPHSGVWVPDPRSRVYQAKPPKAPLDLNDIVYRGPGAKGEPWEMELVPGSGAWVPDPNHPGYQPSIPEAPVDLGKIEIVDPEATIPADMIELWPRSGVLIPNPYAGHPF</sequence>
<dbReference type="InterPro" id="IPR043796">
    <property type="entry name" value="ESX-1_EspA/EspE-like"/>
</dbReference>
<comment type="caution">
    <text evidence="2">The sequence shown here is derived from an EMBL/GenBank/DDBJ whole genome shotgun (WGS) entry which is preliminary data.</text>
</comment>
<accession>A0A1E3RJM9</accession>